<dbReference type="EMBL" id="SDMK01000001">
    <property type="protein sequence ID" value="RXS96669.1"/>
    <property type="molecule type" value="Genomic_DNA"/>
</dbReference>
<dbReference type="InterPro" id="IPR036942">
    <property type="entry name" value="Beta-barrel_TonB_sf"/>
</dbReference>
<comment type="subcellular location">
    <subcellularLocation>
        <location evidence="1">Cell outer membrane</location>
        <topology evidence="1">Multi-pass membrane protein</topology>
    </subcellularLocation>
</comment>
<evidence type="ECO:0000256" key="7">
    <source>
        <dbReference type="SAM" id="SignalP"/>
    </source>
</evidence>
<keyword evidence="7" id="KW-0732">Signal</keyword>
<dbReference type="InterPro" id="IPR039426">
    <property type="entry name" value="TonB-dep_rcpt-like"/>
</dbReference>
<protein>
    <recommendedName>
        <fullName evidence="8">TonB-dependent transporter Oar-like beta-barrel domain-containing protein</fullName>
    </recommendedName>
</protein>
<evidence type="ECO:0000256" key="6">
    <source>
        <dbReference type="ARBA" id="ARBA00023237"/>
    </source>
</evidence>
<evidence type="ECO:0000256" key="1">
    <source>
        <dbReference type="ARBA" id="ARBA00004571"/>
    </source>
</evidence>
<feature type="signal peptide" evidence="7">
    <location>
        <begin position="1"/>
        <end position="28"/>
    </location>
</feature>
<feature type="chain" id="PRO_5020376717" description="TonB-dependent transporter Oar-like beta-barrel domain-containing protein" evidence="7">
    <location>
        <begin position="29"/>
        <end position="1369"/>
    </location>
</feature>
<dbReference type="InterPro" id="IPR013784">
    <property type="entry name" value="Carb-bd-like_fold"/>
</dbReference>
<accession>A0A4Q1SH24</accession>
<proteinExistence type="predicted"/>
<evidence type="ECO:0000256" key="4">
    <source>
        <dbReference type="ARBA" id="ARBA00022692"/>
    </source>
</evidence>
<dbReference type="Pfam" id="PF25183">
    <property type="entry name" value="OMP_b-brl_4"/>
    <property type="match status" value="1"/>
</dbReference>
<dbReference type="Proteomes" id="UP000290253">
    <property type="component" value="Unassembled WGS sequence"/>
</dbReference>
<dbReference type="Gene3D" id="2.60.40.1120">
    <property type="entry name" value="Carboxypeptidase-like, regulatory domain"/>
    <property type="match status" value="1"/>
</dbReference>
<keyword evidence="3" id="KW-1134">Transmembrane beta strand</keyword>
<evidence type="ECO:0000256" key="3">
    <source>
        <dbReference type="ARBA" id="ARBA00022452"/>
    </source>
</evidence>
<keyword evidence="10" id="KW-1185">Reference proteome</keyword>
<dbReference type="Gene3D" id="2.40.170.20">
    <property type="entry name" value="TonB-dependent receptor, beta-barrel domain"/>
    <property type="match status" value="1"/>
</dbReference>
<keyword evidence="4" id="KW-0812">Transmembrane</keyword>
<keyword evidence="2" id="KW-0813">Transport</keyword>
<dbReference type="InterPro" id="IPR057601">
    <property type="entry name" value="Oar-like_b-barrel"/>
</dbReference>
<dbReference type="SUPFAM" id="SSF49452">
    <property type="entry name" value="Starch-binding domain-like"/>
    <property type="match status" value="1"/>
</dbReference>
<reference evidence="9 10" key="1">
    <citation type="journal article" date="2016" name="Int. J. Syst. Evol. Microbiol.">
        <title>Acidipila dinghuensis sp. nov., an acidobacterium isolated from forest soil.</title>
        <authorList>
            <person name="Jiang Y.W."/>
            <person name="Wang J."/>
            <person name="Chen M.H."/>
            <person name="Lv Y.Y."/>
            <person name="Qiu L.H."/>
        </authorList>
    </citation>
    <scope>NUCLEOTIDE SEQUENCE [LARGE SCALE GENOMIC DNA]</scope>
    <source>
        <strain evidence="9 10">DHOF10</strain>
    </source>
</reference>
<dbReference type="GO" id="GO:0015344">
    <property type="term" value="F:siderophore uptake transmembrane transporter activity"/>
    <property type="evidence" value="ECO:0007669"/>
    <property type="project" value="TreeGrafter"/>
</dbReference>
<feature type="domain" description="TonB-dependent transporter Oar-like beta-barrel" evidence="8">
    <location>
        <begin position="294"/>
        <end position="1262"/>
    </location>
</feature>
<dbReference type="GO" id="GO:0044718">
    <property type="term" value="P:siderophore transmembrane transport"/>
    <property type="evidence" value="ECO:0007669"/>
    <property type="project" value="TreeGrafter"/>
</dbReference>
<evidence type="ECO:0000313" key="10">
    <source>
        <dbReference type="Proteomes" id="UP000290253"/>
    </source>
</evidence>
<gene>
    <name evidence="9" type="ORF">ESZ00_01610</name>
</gene>
<dbReference type="SUPFAM" id="SSF56935">
    <property type="entry name" value="Porins"/>
    <property type="match status" value="1"/>
</dbReference>
<evidence type="ECO:0000259" key="8">
    <source>
        <dbReference type="Pfam" id="PF25183"/>
    </source>
</evidence>
<dbReference type="GO" id="GO:0030246">
    <property type="term" value="F:carbohydrate binding"/>
    <property type="evidence" value="ECO:0007669"/>
    <property type="project" value="InterPro"/>
</dbReference>
<keyword evidence="5" id="KW-0472">Membrane</keyword>
<dbReference type="Pfam" id="PF13620">
    <property type="entry name" value="CarboxypepD_reg"/>
    <property type="match status" value="1"/>
</dbReference>
<sequence length="1369" mass="145994">MSSSRCMRIVCFALLLCGLGWLAPAGLAQQTLGTINGTVTDSSGAAVGDATVTVTGDTTGLTRAVKTQKTGYFEVLNLPIGPYTVIVEHDGFNTTRLPAIGVQESMAKTVNVTLQVGHVSESVTVNANPMLNATDTTNGYSLDAQQISMTPLATGSFTQLATLAPGVNAELLSGLDSNAGLGNQPIWANGQRDTSNTFQVNGVDVTNLFNGKSSSGMTSQRYNFNIGGGSTSSSSSAGAGAIGGASQVGTSVYGSTGNSLPSPPQEFLQELRVNTSMYDAQQGATSGAQIDVNTATGGNTWHGQIYGTFANSALNASPYFFNQDYVLGTQGVGSFPHSLRVPDMHRWTTGGVIGGPIIKDKLFVFLAYQRLYSSDQSTGLSQMNVPTGLTDDRSDAGLAAVATTWAGKTFSSSSVGPIASALFNAKLADGSYMIPSAQTTGAYQYGVPNVTLIGTSVMQGDHANASVDYNIDNTDHLTAKYYYQSDPVNKPYGFSQTGGFPLTQENGSQVVDIENSKIFGSKLSWTQRLGFARMGSYSYYTQQVSSPSGDPTFGIGTGLAGYAANKLPGLLMSEFAYDSSASPGLKVGPYSSFANTGFYQNRINPSTNAFLTIGAHTIALGGGYNYTQLNIENNRTGLAQIKTKNLETLLEDEVQSSNVLETIDPTTGKNNADRYYRTNEISAYAQDKWQARANLSITFGVRYDYHGGMTEKYGNMFNFDPSVYNVTGDTTDGFTVTNAGFVVAGNNKYHPTAGVSDSTLTGRQWGISPRLGFAWSPEQNHGTVVFSGGAGMYFDRGELFSYLSQPAGSGNGGPFGVTESAPLASYVTGNGKTLANPLGTAITGSTYVPPSADPSTITTSLQNTLNGMTGTNSEFGRYCGAIDNQEEYTQCQDTLNFGAYDKKNVLPYTINFTLKMQWQPRSDLSFSLGYTGNRGRHAVVPIPFNEPGIATSTNPIHGETATYGFQVLNQNSFTGYDYNAIAGEPWNTEDGGNTDFRTPYVGYSPNAAYFETVGNSAYDALEAHLEKRLSHHFQAGASYTFSHTHDEQSDIGLFFTGDNPNNLRDSYSLSDFDRTHVFSANFQVQGPNVARPHSLLADVVNDWYLTGIGILQSGEPYSLYEFYGAVGSVYFGDYPTLLNPVLPIKDPAHPKNALTGNNGRTRGAGGSYIPAIDPSQIDIHYLSPGEKGVPISTGDDPQDIYETDFAPGQRNLFRQEFQKRLDLSLRKTVKVNNRFSLEYHFNVFNITNTVSPDVPQNQTEIRQSSACSASAISAGNNCSASEYYVNYGQIVTSNSATDQQSAKTNLDQIPYHNGTGKGISIPTILPTGVQSCTSATVTGGCPNNGANFGSVTGTIGGPRMVTMGLHMIF</sequence>
<evidence type="ECO:0000313" key="9">
    <source>
        <dbReference type="EMBL" id="RXS96669.1"/>
    </source>
</evidence>
<dbReference type="PANTHER" id="PTHR30069:SF46">
    <property type="entry name" value="OAR PROTEIN"/>
    <property type="match status" value="1"/>
</dbReference>
<organism evidence="9 10">
    <name type="scientific">Silvibacterium dinghuense</name>
    <dbReference type="NCBI Taxonomy" id="1560006"/>
    <lineage>
        <taxon>Bacteria</taxon>
        <taxon>Pseudomonadati</taxon>
        <taxon>Acidobacteriota</taxon>
        <taxon>Terriglobia</taxon>
        <taxon>Terriglobales</taxon>
        <taxon>Acidobacteriaceae</taxon>
        <taxon>Silvibacterium</taxon>
    </lineage>
</organism>
<dbReference type="PANTHER" id="PTHR30069">
    <property type="entry name" value="TONB-DEPENDENT OUTER MEMBRANE RECEPTOR"/>
    <property type="match status" value="1"/>
</dbReference>
<evidence type="ECO:0000256" key="2">
    <source>
        <dbReference type="ARBA" id="ARBA00022448"/>
    </source>
</evidence>
<comment type="caution">
    <text evidence="9">The sequence shown here is derived from an EMBL/GenBank/DDBJ whole genome shotgun (WGS) entry which is preliminary data.</text>
</comment>
<evidence type="ECO:0000256" key="5">
    <source>
        <dbReference type="ARBA" id="ARBA00023136"/>
    </source>
</evidence>
<dbReference type="GO" id="GO:0009279">
    <property type="term" value="C:cell outer membrane"/>
    <property type="evidence" value="ECO:0007669"/>
    <property type="project" value="UniProtKB-SubCell"/>
</dbReference>
<name>A0A4Q1SH24_9BACT</name>
<keyword evidence="6" id="KW-0998">Cell outer membrane</keyword>
<dbReference type="OrthoDB" id="98178at2"/>